<dbReference type="RefSeq" id="XP_043007101.1">
    <property type="nucleotide sequence ID" value="XM_043154646.1"/>
</dbReference>
<evidence type="ECO:0000313" key="4">
    <source>
        <dbReference type="EMBL" id="KAG7090631.1"/>
    </source>
</evidence>
<dbReference type="OrthoDB" id="2831072at2759"/>
<reference evidence="4" key="1">
    <citation type="journal article" date="2021" name="Genome Biol. Evol.">
        <title>The assembled and annotated genome of the fairy-ring fungus Marasmius oreades.</title>
        <authorList>
            <person name="Hiltunen M."/>
            <person name="Ament-Velasquez S.L."/>
            <person name="Johannesson H."/>
        </authorList>
    </citation>
    <scope>NUCLEOTIDE SEQUENCE</scope>
    <source>
        <strain evidence="4">03SP1</strain>
    </source>
</reference>
<sequence>MPVIPVDETLDISHVSGNAPDIIKRVAAYPSVSMFAIDGDHEKGTGYSDEIVKRMVVTEVSIVSHPEEPSKKVGRVVCEMEVHDDMVNRTRTIHGGCSAYLVDICSSIALTALALSNGRSVDHVSQSLNMVYHSPATVGDKLRIVNTTMTMGSRTMSVRTEIWNATRHRLVASGVHIKMQPSESKL</sequence>
<dbReference type="AlphaFoldDB" id="A0A9P7US00"/>
<organism evidence="4 5">
    <name type="scientific">Marasmius oreades</name>
    <name type="common">fairy-ring Marasmius</name>
    <dbReference type="NCBI Taxonomy" id="181124"/>
    <lineage>
        <taxon>Eukaryota</taxon>
        <taxon>Fungi</taxon>
        <taxon>Dikarya</taxon>
        <taxon>Basidiomycota</taxon>
        <taxon>Agaricomycotina</taxon>
        <taxon>Agaricomycetes</taxon>
        <taxon>Agaricomycetidae</taxon>
        <taxon>Agaricales</taxon>
        <taxon>Marasmiineae</taxon>
        <taxon>Marasmiaceae</taxon>
        <taxon>Marasmius</taxon>
    </lineage>
</organism>
<keyword evidence="5" id="KW-1185">Reference proteome</keyword>
<name>A0A9P7US00_9AGAR</name>
<dbReference type="PANTHER" id="PTHR21660">
    <property type="entry name" value="THIOESTERASE SUPERFAMILY MEMBER-RELATED"/>
    <property type="match status" value="1"/>
</dbReference>
<dbReference type="Pfam" id="PF03061">
    <property type="entry name" value="4HBT"/>
    <property type="match status" value="1"/>
</dbReference>
<dbReference type="KEGG" id="more:E1B28_009733"/>
<dbReference type="PANTHER" id="PTHR21660:SF1">
    <property type="entry name" value="ACYL-COENZYME A THIOESTERASE 13"/>
    <property type="match status" value="1"/>
</dbReference>
<evidence type="ECO:0000256" key="1">
    <source>
        <dbReference type="ARBA" id="ARBA00008324"/>
    </source>
</evidence>
<keyword evidence="2" id="KW-0378">Hydrolase</keyword>
<evidence type="ECO:0000259" key="3">
    <source>
        <dbReference type="Pfam" id="PF03061"/>
    </source>
</evidence>
<proteinExistence type="inferred from homology"/>
<dbReference type="CDD" id="cd03443">
    <property type="entry name" value="PaaI_thioesterase"/>
    <property type="match status" value="1"/>
</dbReference>
<evidence type="ECO:0000256" key="2">
    <source>
        <dbReference type="ARBA" id="ARBA00022801"/>
    </source>
</evidence>
<dbReference type="InterPro" id="IPR003736">
    <property type="entry name" value="PAAI_dom"/>
</dbReference>
<gene>
    <name evidence="4" type="ORF">E1B28_009733</name>
</gene>
<dbReference type="InterPro" id="IPR029069">
    <property type="entry name" value="HotDog_dom_sf"/>
</dbReference>
<dbReference type="InterPro" id="IPR006683">
    <property type="entry name" value="Thioestr_dom"/>
</dbReference>
<dbReference type="NCBIfam" id="TIGR00369">
    <property type="entry name" value="unchar_dom_1"/>
    <property type="match status" value="1"/>
</dbReference>
<evidence type="ECO:0000313" key="5">
    <source>
        <dbReference type="Proteomes" id="UP001049176"/>
    </source>
</evidence>
<feature type="domain" description="Thioesterase" evidence="3">
    <location>
        <begin position="92"/>
        <end position="168"/>
    </location>
</feature>
<dbReference type="Proteomes" id="UP001049176">
    <property type="component" value="Chromosome 6"/>
</dbReference>
<dbReference type="InterPro" id="IPR039298">
    <property type="entry name" value="ACOT13"/>
</dbReference>
<accession>A0A9P7US00</accession>
<dbReference type="Gene3D" id="3.10.129.10">
    <property type="entry name" value="Hotdog Thioesterase"/>
    <property type="match status" value="1"/>
</dbReference>
<dbReference type="SUPFAM" id="SSF54637">
    <property type="entry name" value="Thioesterase/thiol ester dehydrase-isomerase"/>
    <property type="match status" value="1"/>
</dbReference>
<dbReference type="EMBL" id="CM032186">
    <property type="protein sequence ID" value="KAG7090631.1"/>
    <property type="molecule type" value="Genomic_DNA"/>
</dbReference>
<dbReference type="GO" id="GO:0047617">
    <property type="term" value="F:fatty acyl-CoA hydrolase activity"/>
    <property type="evidence" value="ECO:0007669"/>
    <property type="project" value="InterPro"/>
</dbReference>
<dbReference type="GeneID" id="66078809"/>
<comment type="caution">
    <text evidence="4">The sequence shown here is derived from an EMBL/GenBank/DDBJ whole genome shotgun (WGS) entry which is preliminary data.</text>
</comment>
<comment type="similarity">
    <text evidence="1">Belongs to the thioesterase PaaI family.</text>
</comment>
<protein>
    <recommendedName>
        <fullName evidence="3">Thioesterase domain-containing protein</fullName>
    </recommendedName>
</protein>